<name>A0AAW1CWP6_9HEMI</name>
<sequence length="88" mass="9924">MLKELDFDASGMYSCEVSTDTPIYTKPSDDQELTVMQGQLEDPHISFGKPTYTVGEWLQVNCTSGPARPTPDVTWLINGKQVRLFHFI</sequence>
<dbReference type="Proteomes" id="UP001461498">
    <property type="component" value="Unassembled WGS sequence"/>
</dbReference>
<dbReference type="SUPFAM" id="SSF48726">
    <property type="entry name" value="Immunoglobulin"/>
    <property type="match status" value="1"/>
</dbReference>
<organism evidence="1 2">
    <name type="scientific">Rhynocoris fuscipes</name>
    <dbReference type="NCBI Taxonomy" id="488301"/>
    <lineage>
        <taxon>Eukaryota</taxon>
        <taxon>Metazoa</taxon>
        <taxon>Ecdysozoa</taxon>
        <taxon>Arthropoda</taxon>
        <taxon>Hexapoda</taxon>
        <taxon>Insecta</taxon>
        <taxon>Pterygota</taxon>
        <taxon>Neoptera</taxon>
        <taxon>Paraneoptera</taxon>
        <taxon>Hemiptera</taxon>
        <taxon>Heteroptera</taxon>
        <taxon>Panheteroptera</taxon>
        <taxon>Cimicomorpha</taxon>
        <taxon>Reduviidae</taxon>
        <taxon>Harpactorinae</taxon>
        <taxon>Harpactorini</taxon>
        <taxon>Rhynocoris</taxon>
    </lineage>
</organism>
<dbReference type="EMBL" id="JAPXFL010000008">
    <property type="protein sequence ID" value="KAK9503211.1"/>
    <property type="molecule type" value="Genomic_DNA"/>
</dbReference>
<reference evidence="1 2" key="1">
    <citation type="submission" date="2022-12" db="EMBL/GenBank/DDBJ databases">
        <title>Chromosome-level genome assembly of true bugs.</title>
        <authorList>
            <person name="Ma L."/>
            <person name="Li H."/>
        </authorList>
    </citation>
    <scope>NUCLEOTIDE SEQUENCE [LARGE SCALE GENOMIC DNA]</scope>
    <source>
        <strain evidence="1">Lab_2022b</strain>
    </source>
</reference>
<dbReference type="PANTHER" id="PTHR21261:SF3">
    <property type="entry name" value="BEATEN PATH VII"/>
    <property type="match status" value="1"/>
</dbReference>
<evidence type="ECO:0000313" key="1">
    <source>
        <dbReference type="EMBL" id="KAK9503211.1"/>
    </source>
</evidence>
<dbReference type="InterPro" id="IPR036179">
    <property type="entry name" value="Ig-like_dom_sf"/>
</dbReference>
<accession>A0AAW1CWP6</accession>
<keyword evidence="2" id="KW-1185">Reference proteome</keyword>
<comment type="caution">
    <text evidence="1">The sequence shown here is derived from an EMBL/GenBank/DDBJ whole genome shotgun (WGS) entry which is preliminary data.</text>
</comment>
<dbReference type="PANTHER" id="PTHR21261">
    <property type="entry name" value="BEAT PROTEIN"/>
    <property type="match status" value="1"/>
</dbReference>
<evidence type="ECO:0000313" key="2">
    <source>
        <dbReference type="Proteomes" id="UP001461498"/>
    </source>
</evidence>
<dbReference type="Gene3D" id="2.60.40.10">
    <property type="entry name" value="Immunoglobulins"/>
    <property type="match status" value="1"/>
</dbReference>
<dbReference type="InterPro" id="IPR013783">
    <property type="entry name" value="Ig-like_fold"/>
</dbReference>
<evidence type="ECO:0008006" key="3">
    <source>
        <dbReference type="Google" id="ProtNLM"/>
    </source>
</evidence>
<dbReference type="AlphaFoldDB" id="A0AAW1CWP6"/>
<protein>
    <recommendedName>
        <fullName evidence="3">Ig-like domain-containing protein</fullName>
    </recommendedName>
</protein>
<proteinExistence type="predicted"/>
<gene>
    <name evidence="1" type="ORF">O3M35_011829</name>
</gene>